<comment type="caution">
    <text evidence="4">The sequence shown here is derived from an EMBL/GenBank/DDBJ whole genome shotgun (WGS) entry which is preliminary data.</text>
</comment>
<evidence type="ECO:0000256" key="1">
    <source>
        <dbReference type="SAM" id="MobiDB-lite"/>
    </source>
</evidence>
<evidence type="ECO:0000313" key="4">
    <source>
        <dbReference type="EMBL" id="RNE59128.1"/>
    </source>
</evidence>
<accession>A0A3M8L349</accession>
<evidence type="ECO:0000256" key="2">
    <source>
        <dbReference type="SAM" id="SignalP"/>
    </source>
</evidence>
<evidence type="ECO:0000259" key="3">
    <source>
        <dbReference type="Pfam" id="PF22504"/>
    </source>
</evidence>
<feature type="domain" description="DUF6993" evidence="3">
    <location>
        <begin position="82"/>
        <end position="164"/>
    </location>
</feature>
<keyword evidence="2" id="KW-0732">Signal</keyword>
<dbReference type="RefSeq" id="WP_123046330.1">
    <property type="nucleotide sequence ID" value="NZ_RDSR01000019.1"/>
</dbReference>
<feature type="compositionally biased region" description="Pro residues" evidence="1">
    <location>
        <begin position="46"/>
        <end position="63"/>
    </location>
</feature>
<protein>
    <recommendedName>
        <fullName evidence="3">DUF6993 domain-containing protein</fullName>
    </recommendedName>
</protein>
<evidence type="ECO:0000313" key="5">
    <source>
        <dbReference type="Proteomes" id="UP000279859"/>
    </source>
</evidence>
<dbReference type="EMBL" id="RDSR01000019">
    <property type="protein sequence ID" value="RNE59128.1"/>
    <property type="molecule type" value="Genomic_DNA"/>
</dbReference>
<proteinExistence type="predicted"/>
<name>A0A3M8L349_9MICO</name>
<organism evidence="4 5">
    <name type="scientific">Cryobacterium tepidiphilum</name>
    <dbReference type="NCBI Taxonomy" id="2486026"/>
    <lineage>
        <taxon>Bacteria</taxon>
        <taxon>Bacillati</taxon>
        <taxon>Actinomycetota</taxon>
        <taxon>Actinomycetes</taxon>
        <taxon>Micrococcales</taxon>
        <taxon>Microbacteriaceae</taxon>
        <taxon>Cryobacterium</taxon>
    </lineage>
</organism>
<dbReference type="AlphaFoldDB" id="A0A3M8L349"/>
<dbReference type="PROSITE" id="PS51257">
    <property type="entry name" value="PROKAR_LIPOPROTEIN"/>
    <property type="match status" value="1"/>
</dbReference>
<sequence length="168" mass="17017">MRNHGGTATGRRRAWGPAALTIVALASVGCLAGCTAAEGGAHDPGSPAPSSPVATPTPTPIPSLDPSLSAEQNLAFFDMTVKAVLAKDPSASGAALVDALVVAGFDRGDMEVTPDRTTADLEADSIQFSVRFNGECIVGQRGPEDKGYHSMVAPLLGTGRCLLGSSAK</sequence>
<feature type="region of interest" description="Disordered" evidence="1">
    <location>
        <begin position="40"/>
        <end position="66"/>
    </location>
</feature>
<dbReference type="InterPro" id="IPR054262">
    <property type="entry name" value="DUF6993"/>
</dbReference>
<feature type="chain" id="PRO_5039444491" description="DUF6993 domain-containing protein" evidence="2">
    <location>
        <begin position="33"/>
        <end position="168"/>
    </location>
</feature>
<gene>
    <name evidence="4" type="ORF">EEJ31_10885</name>
</gene>
<keyword evidence="5" id="KW-1185">Reference proteome</keyword>
<dbReference type="OrthoDB" id="5125712at2"/>
<dbReference type="Proteomes" id="UP000279859">
    <property type="component" value="Unassembled WGS sequence"/>
</dbReference>
<reference evidence="4 5" key="1">
    <citation type="submission" date="2018-11" db="EMBL/GenBank/DDBJ databases">
        <title>Cryobacterium sp. nov., isolated from rhizosphere soil of lettuce.</title>
        <authorList>
            <person name="Wang Y."/>
        </authorList>
    </citation>
    <scope>NUCLEOTIDE SEQUENCE [LARGE SCALE GENOMIC DNA]</scope>
    <source>
        <strain evidence="4 5">NEAU-85</strain>
    </source>
</reference>
<dbReference type="Pfam" id="PF22504">
    <property type="entry name" value="DUF6993"/>
    <property type="match status" value="1"/>
</dbReference>
<feature type="signal peptide" evidence="2">
    <location>
        <begin position="1"/>
        <end position="32"/>
    </location>
</feature>